<evidence type="ECO:0000256" key="1">
    <source>
        <dbReference type="ARBA" id="ARBA00022487"/>
    </source>
</evidence>
<dbReference type="PANTHER" id="PTHR11559">
    <property type="entry name" value="CARBOXYLESTERASE"/>
    <property type="match status" value="1"/>
</dbReference>
<dbReference type="InterPro" id="IPR019826">
    <property type="entry name" value="Carboxylesterase_B_AS"/>
</dbReference>
<dbReference type="AlphaFoldDB" id="A0A8S3WNT0"/>
<keyword evidence="4" id="KW-0378">Hydrolase</keyword>
<dbReference type="GO" id="GO:0052689">
    <property type="term" value="F:carboxylic ester hydrolase activity"/>
    <property type="evidence" value="ECO:0007669"/>
    <property type="project" value="UniProtKB-KW"/>
</dbReference>
<evidence type="ECO:0000256" key="4">
    <source>
        <dbReference type="RuleBase" id="RU361235"/>
    </source>
</evidence>
<evidence type="ECO:0000256" key="3">
    <source>
        <dbReference type="ARBA" id="ARBA00023180"/>
    </source>
</evidence>
<dbReference type="PROSITE" id="PS00122">
    <property type="entry name" value="CARBOXYLESTERASE_B_1"/>
    <property type="match status" value="1"/>
</dbReference>
<dbReference type="InterPro" id="IPR050309">
    <property type="entry name" value="Type-B_Carboxylest/Lipase"/>
</dbReference>
<evidence type="ECO:0000313" key="7">
    <source>
        <dbReference type="Proteomes" id="UP000691718"/>
    </source>
</evidence>
<proteinExistence type="inferred from homology"/>
<dbReference type="InterPro" id="IPR002018">
    <property type="entry name" value="CarbesteraseB"/>
</dbReference>
<evidence type="ECO:0000259" key="5">
    <source>
        <dbReference type="Pfam" id="PF00135"/>
    </source>
</evidence>
<name>A0A8S3WNT0_PARAO</name>
<sequence length="681" mass="75878">MGCRRSWDADVHGLQVFMGCRYSCAACVHGLQAFMVCRCSWAPDVHGLQVFIDCRCSWTAGVHLLHLFIGCRCSLAASVHGLQVFICCIWSWAAGVHGPQVLMGCKCSWAAGVLGLHVFMGCRCYWAAGVTGLQRLLVNNIVPTFDMPIVNIKQGDLKGVQCITDEVEYFAFKGIPYAKPPIGRLRFKAPEPPESWCGLRDASQHGPVCPQYNERMNRFEAGSEDCLYINVYSKSLSPACPLPVLVWIHGGGFYTGSGDSDFYGPEFFMAHDVVLVTFNYRLEVLGFLCLDNEDVPGNAGMKDQVAALKWVKNNISVFGGDSNNITIFGCSAGSASASYHLISKMSAGLFNKAICQSGVCLNEWSYNIYAKQRAFQLGKLLGKETDDTTELLEFLKNVPASSLVNIQLPALEVEHRDIADNILFGPVIEKSYLNVEKFITEAPPDTLKKGNIANVPVIVGYTSGEGIETARNLSKLVGFLAKVGSVVPREIKLKVNSAELKVIDQKIRTKYFDSKTIITSETLQDVVDFQTYSLFAYNIYRFASYCTEINSSPVYLYKFTAETERNYTKKHYKMNSVKGVCHADDLPYLFNVTCLNIPLTEDSKPIIKKMVSLWTTFARKGNPTESLNMPIWKPYTNKEKSCYVIGKTFQNSENLDAGHINFWEEIYTNVLGTSLETKYHI</sequence>
<evidence type="ECO:0000313" key="6">
    <source>
        <dbReference type="EMBL" id="CAG4971915.1"/>
    </source>
</evidence>
<dbReference type="EMBL" id="CAJQZP010000610">
    <property type="protein sequence ID" value="CAG4971915.1"/>
    <property type="molecule type" value="Genomic_DNA"/>
</dbReference>
<dbReference type="OrthoDB" id="19653at2759"/>
<keyword evidence="7" id="KW-1185">Reference proteome</keyword>
<keyword evidence="1" id="KW-0719">Serine esterase</keyword>
<organism evidence="6 7">
    <name type="scientific">Parnassius apollo</name>
    <name type="common">Apollo butterfly</name>
    <name type="synonym">Papilio apollo</name>
    <dbReference type="NCBI Taxonomy" id="110799"/>
    <lineage>
        <taxon>Eukaryota</taxon>
        <taxon>Metazoa</taxon>
        <taxon>Ecdysozoa</taxon>
        <taxon>Arthropoda</taxon>
        <taxon>Hexapoda</taxon>
        <taxon>Insecta</taxon>
        <taxon>Pterygota</taxon>
        <taxon>Neoptera</taxon>
        <taxon>Endopterygota</taxon>
        <taxon>Lepidoptera</taxon>
        <taxon>Glossata</taxon>
        <taxon>Ditrysia</taxon>
        <taxon>Papilionoidea</taxon>
        <taxon>Papilionidae</taxon>
        <taxon>Parnassiinae</taxon>
        <taxon>Parnassini</taxon>
        <taxon>Parnassius</taxon>
        <taxon>Parnassius</taxon>
    </lineage>
</organism>
<accession>A0A8S3WNT0</accession>
<feature type="domain" description="Carboxylesterase type B" evidence="5">
    <location>
        <begin position="148"/>
        <end position="663"/>
    </location>
</feature>
<dbReference type="EC" id="3.1.1.-" evidence="4"/>
<keyword evidence="3" id="KW-0325">Glycoprotein</keyword>
<reference evidence="6" key="1">
    <citation type="submission" date="2021-04" db="EMBL/GenBank/DDBJ databases">
        <authorList>
            <person name="Tunstrom K."/>
        </authorList>
    </citation>
    <scope>NUCLEOTIDE SEQUENCE</scope>
</reference>
<evidence type="ECO:0000256" key="2">
    <source>
        <dbReference type="ARBA" id="ARBA00023157"/>
    </source>
</evidence>
<dbReference type="Pfam" id="PF00135">
    <property type="entry name" value="COesterase"/>
    <property type="match status" value="1"/>
</dbReference>
<comment type="caution">
    <text evidence="6">The sequence shown here is derived from an EMBL/GenBank/DDBJ whole genome shotgun (WGS) entry which is preliminary data.</text>
</comment>
<dbReference type="Proteomes" id="UP000691718">
    <property type="component" value="Unassembled WGS sequence"/>
</dbReference>
<keyword evidence="2" id="KW-1015">Disulfide bond</keyword>
<gene>
    <name evidence="6" type="ORF">PAPOLLO_LOCUS8513</name>
</gene>
<comment type="similarity">
    <text evidence="4">Belongs to the type-B carboxylesterase/lipase family.</text>
</comment>
<protein>
    <recommendedName>
        <fullName evidence="4">Carboxylic ester hydrolase</fullName>
        <ecNumber evidence="4">3.1.1.-</ecNumber>
    </recommendedName>
</protein>